<evidence type="ECO:0000313" key="2">
    <source>
        <dbReference type="Proteomes" id="UP000557566"/>
    </source>
</evidence>
<dbReference type="AlphaFoldDB" id="A0A8H4PVN8"/>
<organism evidence="1 2">
    <name type="scientific">Ophiocordyceps sinensis</name>
    <dbReference type="NCBI Taxonomy" id="72228"/>
    <lineage>
        <taxon>Eukaryota</taxon>
        <taxon>Fungi</taxon>
        <taxon>Dikarya</taxon>
        <taxon>Ascomycota</taxon>
        <taxon>Pezizomycotina</taxon>
        <taxon>Sordariomycetes</taxon>
        <taxon>Hypocreomycetidae</taxon>
        <taxon>Hypocreales</taxon>
        <taxon>Ophiocordycipitaceae</taxon>
        <taxon>Ophiocordyceps</taxon>
    </lineage>
</organism>
<dbReference type="Proteomes" id="UP000557566">
    <property type="component" value="Unassembled WGS sequence"/>
</dbReference>
<accession>A0A8H4PVN8</accession>
<evidence type="ECO:0000313" key="1">
    <source>
        <dbReference type="EMBL" id="KAF4511245.1"/>
    </source>
</evidence>
<name>A0A8H4PVN8_9HYPO</name>
<gene>
    <name evidence="1" type="ORF">G6O67_003062</name>
</gene>
<proteinExistence type="predicted"/>
<protein>
    <submittedName>
        <fullName evidence="1">Uncharacterized protein</fullName>
    </submittedName>
</protein>
<keyword evidence="2" id="KW-1185">Reference proteome</keyword>
<sequence>MPSQRAEREAWISPPPLELLPVTAAIAQPHCQHPDRDLVDMDRRADDMHTIEFGFELEMVLRPKVDIPPGQPVHYATPLDFPADLFDQLGNLGRSQIIRQMNQMDSRGPVNTEQPWDIKYVAWNFEFMTKRLLAIFGRGPKPVAEVLLLYHPSSPELYRENYYLVDRHLVRRTKRLLVTFGREPKAVVVARAVGRAVGDVGGQ</sequence>
<comment type="caution">
    <text evidence="1">The sequence shown here is derived from an EMBL/GenBank/DDBJ whole genome shotgun (WGS) entry which is preliminary data.</text>
</comment>
<reference evidence="1 2" key="1">
    <citation type="journal article" date="2020" name="Genome Biol. Evol.">
        <title>A new high-quality draft genome assembly of the Chinese cordyceps Ophiocordyceps sinensis.</title>
        <authorList>
            <person name="Shu R."/>
            <person name="Zhang J."/>
            <person name="Meng Q."/>
            <person name="Zhang H."/>
            <person name="Zhou G."/>
            <person name="Li M."/>
            <person name="Wu P."/>
            <person name="Zhao Y."/>
            <person name="Chen C."/>
            <person name="Qin Q."/>
        </authorList>
    </citation>
    <scope>NUCLEOTIDE SEQUENCE [LARGE SCALE GENOMIC DNA]</scope>
    <source>
        <strain evidence="1 2">IOZ07</strain>
    </source>
</reference>
<dbReference type="EMBL" id="JAAVMX010000003">
    <property type="protein sequence ID" value="KAF4511245.1"/>
    <property type="molecule type" value="Genomic_DNA"/>
</dbReference>